<dbReference type="AlphaFoldDB" id="A0AAN6ZK25"/>
<reference evidence="4" key="2">
    <citation type="submission" date="2023-05" db="EMBL/GenBank/DDBJ databases">
        <authorList>
            <consortium name="Lawrence Berkeley National Laboratory"/>
            <person name="Steindorff A."/>
            <person name="Hensen N."/>
            <person name="Bonometti L."/>
            <person name="Westerberg I."/>
            <person name="Brannstrom I.O."/>
            <person name="Guillou S."/>
            <person name="Cros-Aarteil S."/>
            <person name="Calhoun S."/>
            <person name="Haridas S."/>
            <person name="Kuo A."/>
            <person name="Mondo S."/>
            <person name="Pangilinan J."/>
            <person name="Riley R."/>
            <person name="Labutti K."/>
            <person name="Andreopoulos B."/>
            <person name="Lipzen A."/>
            <person name="Chen C."/>
            <person name="Yanf M."/>
            <person name="Daum C."/>
            <person name="Ng V."/>
            <person name="Clum A."/>
            <person name="Ohm R."/>
            <person name="Martin F."/>
            <person name="Silar P."/>
            <person name="Natvig D."/>
            <person name="Lalanne C."/>
            <person name="Gautier V."/>
            <person name="Ament-Velasquez S.L."/>
            <person name="Kruys A."/>
            <person name="Hutchinson M.I."/>
            <person name="Powell A.J."/>
            <person name="Barry K."/>
            <person name="Miller A.N."/>
            <person name="Grigoriev I.V."/>
            <person name="Debuchy R."/>
            <person name="Gladieux P."/>
            <person name="Thoren M.H."/>
            <person name="Johannesson H."/>
        </authorList>
    </citation>
    <scope>NUCLEOTIDE SEQUENCE</scope>
    <source>
        <strain evidence="4">CBS 141.50</strain>
    </source>
</reference>
<dbReference type="Pfam" id="PF05368">
    <property type="entry name" value="NmrA"/>
    <property type="match status" value="1"/>
</dbReference>
<dbReference type="Gene3D" id="3.40.50.720">
    <property type="entry name" value="NAD(P)-binding Rossmann-like Domain"/>
    <property type="match status" value="1"/>
</dbReference>
<dbReference type="GO" id="GO:0016491">
    <property type="term" value="F:oxidoreductase activity"/>
    <property type="evidence" value="ECO:0007669"/>
    <property type="project" value="UniProtKB-KW"/>
</dbReference>
<dbReference type="SUPFAM" id="SSF51735">
    <property type="entry name" value="NAD(P)-binding Rossmann-fold domains"/>
    <property type="match status" value="1"/>
</dbReference>
<evidence type="ECO:0000313" key="5">
    <source>
        <dbReference type="Proteomes" id="UP001302676"/>
    </source>
</evidence>
<dbReference type="Gene3D" id="3.90.25.10">
    <property type="entry name" value="UDP-galactose 4-epimerase, domain 1"/>
    <property type="match status" value="1"/>
</dbReference>
<dbReference type="InterPro" id="IPR045312">
    <property type="entry name" value="PCBER-like"/>
</dbReference>
<comment type="caution">
    <text evidence="4">The sequence shown here is derived from an EMBL/GenBank/DDBJ whole genome shotgun (WGS) entry which is preliminary data.</text>
</comment>
<feature type="domain" description="NmrA-like" evidence="3">
    <location>
        <begin position="5"/>
        <end position="239"/>
    </location>
</feature>
<dbReference type="GeneID" id="87818248"/>
<dbReference type="InterPro" id="IPR036291">
    <property type="entry name" value="NAD(P)-bd_dom_sf"/>
</dbReference>
<dbReference type="Proteomes" id="UP001302676">
    <property type="component" value="Unassembled WGS sequence"/>
</dbReference>
<gene>
    <name evidence="4" type="ORF">C8A04DRAFT_31087</name>
</gene>
<proteinExistence type="predicted"/>
<dbReference type="InterPro" id="IPR051609">
    <property type="entry name" value="NmrA/Isoflavone_reductase-like"/>
</dbReference>
<keyword evidence="2" id="KW-0560">Oxidoreductase</keyword>
<evidence type="ECO:0000256" key="1">
    <source>
        <dbReference type="ARBA" id="ARBA00022857"/>
    </source>
</evidence>
<dbReference type="InterPro" id="IPR008030">
    <property type="entry name" value="NmrA-like"/>
</dbReference>
<evidence type="ECO:0000256" key="2">
    <source>
        <dbReference type="ARBA" id="ARBA00023002"/>
    </source>
</evidence>
<dbReference type="CDD" id="cd05259">
    <property type="entry name" value="PCBER_SDR_a"/>
    <property type="match status" value="1"/>
</dbReference>
<dbReference type="EMBL" id="MU853613">
    <property type="protein sequence ID" value="KAK4141337.1"/>
    <property type="molecule type" value="Genomic_DNA"/>
</dbReference>
<keyword evidence="5" id="KW-1185">Reference proteome</keyword>
<evidence type="ECO:0000259" key="3">
    <source>
        <dbReference type="Pfam" id="PF05368"/>
    </source>
</evidence>
<organism evidence="4 5">
    <name type="scientific">Dichotomopilus funicola</name>
    <dbReference type="NCBI Taxonomy" id="1934379"/>
    <lineage>
        <taxon>Eukaryota</taxon>
        <taxon>Fungi</taxon>
        <taxon>Dikarya</taxon>
        <taxon>Ascomycota</taxon>
        <taxon>Pezizomycotina</taxon>
        <taxon>Sordariomycetes</taxon>
        <taxon>Sordariomycetidae</taxon>
        <taxon>Sordariales</taxon>
        <taxon>Chaetomiaceae</taxon>
        <taxon>Dichotomopilus</taxon>
    </lineage>
</organism>
<reference evidence="4" key="1">
    <citation type="journal article" date="2023" name="Mol. Phylogenet. Evol.">
        <title>Genome-scale phylogeny and comparative genomics of the fungal order Sordariales.</title>
        <authorList>
            <person name="Hensen N."/>
            <person name="Bonometti L."/>
            <person name="Westerberg I."/>
            <person name="Brannstrom I.O."/>
            <person name="Guillou S."/>
            <person name="Cros-Aarteil S."/>
            <person name="Calhoun S."/>
            <person name="Haridas S."/>
            <person name="Kuo A."/>
            <person name="Mondo S."/>
            <person name="Pangilinan J."/>
            <person name="Riley R."/>
            <person name="LaButti K."/>
            <person name="Andreopoulos B."/>
            <person name="Lipzen A."/>
            <person name="Chen C."/>
            <person name="Yan M."/>
            <person name="Daum C."/>
            <person name="Ng V."/>
            <person name="Clum A."/>
            <person name="Steindorff A."/>
            <person name="Ohm R.A."/>
            <person name="Martin F."/>
            <person name="Silar P."/>
            <person name="Natvig D.O."/>
            <person name="Lalanne C."/>
            <person name="Gautier V."/>
            <person name="Ament-Velasquez S.L."/>
            <person name="Kruys A."/>
            <person name="Hutchinson M.I."/>
            <person name="Powell A.J."/>
            <person name="Barry K."/>
            <person name="Miller A.N."/>
            <person name="Grigoriev I.V."/>
            <person name="Debuchy R."/>
            <person name="Gladieux P."/>
            <person name="Hiltunen Thoren M."/>
            <person name="Johannesson H."/>
        </authorList>
    </citation>
    <scope>NUCLEOTIDE SEQUENCE</scope>
    <source>
        <strain evidence="4">CBS 141.50</strain>
    </source>
</reference>
<name>A0AAN6ZK25_9PEZI</name>
<dbReference type="RefSeq" id="XP_062634708.1">
    <property type="nucleotide sequence ID" value="XM_062781635.1"/>
</dbReference>
<protein>
    <recommendedName>
        <fullName evidence="3">NmrA-like domain-containing protein</fullName>
    </recommendedName>
</protein>
<dbReference type="PANTHER" id="PTHR47706:SF10">
    <property type="entry name" value="NMRA-LIKE DOMAIN-CONTAINING PROTEIN"/>
    <property type="match status" value="1"/>
</dbReference>
<sequence length="320" mass="34035">MTTIKTVAVLGATGNLGPALVQALHDANFTVTAITRANSSNPTPSTFPSDVTVKSVDYTSPEALRAAFTGQDAVVSAVATPALGIQIAAIDAAVAAGVKRFIPSEYGVDTRQAVGTTVGNILAKKIEVVEYLQEVVKKGTAPGFSWTGLSTGLFLDWGFDFNGLGVIDLKEKKATIIDSGNEKFYTSTLSHIGRSVAGILLHPDETANKYLATASHNFSQNELLAVVEELTGTKFAVIHEKSEDLTRVGLEKLAAGEPIAFIYFLRTWNGTDGIGHGLTEEESDNALVGVPYEDTKAEVQRWLERAGAGVSTVNKRESYE</sequence>
<keyword evidence="1" id="KW-0521">NADP</keyword>
<accession>A0AAN6ZK25</accession>
<evidence type="ECO:0000313" key="4">
    <source>
        <dbReference type="EMBL" id="KAK4141337.1"/>
    </source>
</evidence>
<dbReference type="PANTHER" id="PTHR47706">
    <property type="entry name" value="NMRA-LIKE FAMILY PROTEIN"/>
    <property type="match status" value="1"/>
</dbReference>